<evidence type="ECO:0000256" key="2">
    <source>
        <dbReference type="ARBA" id="ARBA00007049"/>
    </source>
</evidence>
<comment type="similarity">
    <text evidence="2">Belongs to the CCC1 family.</text>
</comment>
<dbReference type="PANTHER" id="PTHR31851">
    <property type="entry name" value="FE(2+)/MN(2+) TRANSPORTER PCL1"/>
    <property type="match status" value="1"/>
</dbReference>
<evidence type="ECO:0000256" key="3">
    <source>
        <dbReference type="ARBA" id="ARBA00022692"/>
    </source>
</evidence>
<reference evidence="8" key="1">
    <citation type="submission" date="2021-07" db="EMBL/GenBank/DDBJ databases">
        <authorList>
            <person name="Durling M."/>
        </authorList>
    </citation>
    <scope>NUCLEOTIDE SEQUENCE</scope>
</reference>
<dbReference type="InterPro" id="IPR008217">
    <property type="entry name" value="Ccc1_fam"/>
</dbReference>
<keyword evidence="3 7" id="KW-0812">Transmembrane</keyword>
<feature type="transmembrane region" description="Helical" evidence="7">
    <location>
        <begin position="218"/>
        <end position="237"/>
    </location>
</feature>
<dbReference type="AlphaFoldDB" id="A0A9N9LWJ9"/>
<sequence>MAFKLESFIRDPGSVSDLDTEKMSTMELGDNPRQEDTVEQNDDAAASANDQPAGNRPSNWNPVTWPIRTWNFLRSLRKFEAADIKDATMGTVDGITVPFVLTAGLSSIKNSKIVVMAGVAELIGGAVSMAMAAYLSTSAEEMAAQVDEEASRAIRSAVIMFFSYLIGSIIPMIPYFTQIETMKALGISASIAAIMGFALSYVMGYFSLGKKHKTALCVALRNLGIGVVATLASFWIIKGLNKRWEAC</sequence>
<feature type="compositionally biased region" description="Basic and acidic residues" evidence="6">
    <location>
        <begin position="19"/>
        <end position="36"/>
    </location>
</feature>
<feature type="transmembrane region" description="Helical" evidence="7">
    <location>
        <begin position="154"/>
        <end position="177"/>
    </location>
</feature>
<keyword evidence="5 7" id="KW-0472">Membrane</keyword>
<proteinExistence type="inferred from homology"/>
<dbReference type="Pfam" id="PF01988">
    <property type="entry name" value="VIT1"/>
    <property type="match status" value="2"/>
</dbReference>
<evidence type="ECO:0000256" key="5">
    <source>
        <dbReference type="ARBA" id="ARBA00023136"/>
    </source>
</evidence>
<evidence type="ECO:0000313" key="9">
    <source>
        <dbReference type="Proteomes" id="UP000701801"/>
    </source>
</evidence>
<evidence type="ECO:0000313" key="8">
    <source>
        <dbReference type="EMBL" id="CAG8982565.1"/>
    </source>
</evidence>
<comment type="subcellular location">
    <subcellularLocation>
        <location evidence="1">Endomembrane system</location>
        <topology evidence="1">Multi-pass membrane protein</topology>
    </subcellularLocation>
</comment>
<dbReference type="Proteomes" id="UP000701801">
    <property type="component" value="Unassembled WGS sequence"/>
</dbReference>
<dbReference type="GO" id="GO:0005384">
    <property type="term" value="F:manganese ion transmembrane transporter activity"/>
    <property type="evidence" value="ECO:0007669"/>
    <property type="project" value="InterPro"/>
</dbReference>
<feature type="region of interest" description="Disordered" evidence="6">
    <location>
        <begin position="12"/>
        <end position="61"/>
    </location>
</feature>
<dbReference type="OrthoDB" id="73465at2759"/>
<evidence type="ECO:0000256" key="1">
    <source>
        <dbReference type="ARBA" id="ARBA00004127"/>
    </source>
</evidence>
<evidence type="ECO:0000256" key="7">
    <source>
        <dbReference type="SAM" id="Phobius"/>
    </source>
</evidence>
<protein>
    <submittedName>
        <fullName evidence="8">Uncharacterized protein</fullName>
    </submittedName>
</protein>
<name>A0A9N9LWJ9_9HELO</name>
<feature type="transmembrane region" description="Helical" evidence="7">
    <location>
        <begin position="184"/>
        <end position="206"/>
    </location>
</feature>
<dbReference type="GO" id="GO:0030026">
    <property type="term" value="P:intracellular manganese ion homeostasis"/>
    <property type="evidence" value="ECO:0007669"/>
    <property type="project" value="InterPro"/>
</dbReference>
<evidence type="ECO:0000256" key="6">
    <source>
        <dbReference type="SAM" id="MobiDB-lite"/>
    </source>
</evidence>
<accession>A0A9N9LWJ9</accession>
<comment type="caution">
    <text evidence="8">The sequence shown here is derived from an EMBL/GenBank/DDBJ whole genome shotgun (WGS) entry which is preliminary data.</text>
</comment>
<dbReference type="EMBL" id="CAJVRM010000651">
    <property type="protein sequence ID" value="CAG8982565.1"/>
    <property type="molecule type" value="Genomic_DNA"/>
</dbReference>
<keyword evidence="4 7" id="KW-1133">Transmembrane helix</keyword>
<feature type="transmembrane region" description="Helical" evidence="7">
    <location>
        <begin position="113"/>
        <end position="134"/>
    </location>
</feature>
<gene>
    <name evidence="8" type="ORF">HYALB_00007281</name>
</gene>
<organism evidence="8 9">
    <name type="scientific">Hymenoscyphus albidus</name>
    <dbReference type="NCBI Taxonomy" id="595503"/>
    <lineage>
        <taxon>Eukaryota</taxon>
        <taxon>Fungi</taxon>
        <taxon>Dikarya</taxon>
        <taxon>Ascomycota</taxon>
        <taxon>Pezizomycotina</taxon>
        <taxon>Leotiomycetes</taxon>
        <taxon>Helotiales</taxon>
        <taxon>Helotiaceae</taxon>
        <taxon>Hymenoscyphus</taxon>
    </lineage>
</organism>
<keyword evidence="9" id="KW-1185">Reference proteome</keyword>
<dbReference type="GO" id="GO:0012505">
    <property type="term" value="C:endomembrane system"/>
    <property type="evidence" value="ECO:0007669"/>
    <property type="project" value="UniProtKB-SubCell"/>
</dbReference>
<feature type="compositionally biased region" description="Low complexity" evidence="6">
    <location>
        <begin position="43"/>
        <end position="55"/>
    </location>
</feature>
<evidence type="ECO:0000256" key="4">
    <source>
        <dbReference type="ARBA" id="ARBA00022989"/>
    </source>
</evidence>